<protein>
    <submittedName>
        <fullName evidence="5">Phenylacetic acid degradation bifunctional protein PaaZ</fullName>
    </submittedName>
</protein>
<dbReference type="GO" id="GO:0016620">
    <property type="term" value="F:oxidoreductase activity, acting on the aldehyde or oxo group of donors, NAD or NADP as acceptor"/>
    <property type="evidence" value="ECO:0007669"/>
    <property type="project" value="InterPro"/>
</dbReference>
<sequence length="691" mass="75855">MIQVKNYICGQWVAGEGEEQKIYNAITGDQIGSVSSAGLDYEAALNYGRTVGGKVLRKMTFQERGRMLKALALFLMERKNAYYQVSAWTGATKVDSWIDIEGGIGNLFANASLRRQFPDLPYYVDGTAAPLSKNGSFIGHHIMVPKQGIAIHINAFNFPIWGMLEKIAVNLMAGVPAIVKPSEFTSYLTEVMVKDIIDSKILPEGALQLVSGFGRGIIDHVTSQDVVTFTGSAFTGRKLKAHPRLIEESVPFNLEADSLNAMVLGEKAAPGTEEFDIFVKEVTKEITIKAGQKCTAVRRILVPEDFIEDVQKGVSARLASTTIGDPKVEGVRMGALINRTQVDRVRANVELLAKSQQIVYGNMDQFDVVGADKDKGAFFSPILFLNDSPFDKQDVHHVEAFGPVSTIMPYKDLDEAIELTKLGKGSLVTTIVTADDKEAREFVVEAASVNGRILVLNKDCAKESTGHGSPMPLLTHGGPGRAGGGEEMGGKRGIMHYLQRTAIQGHPTTITEITQQFQQGAKGKISSVHPFKKYYEELEVGDQLITESRLITAEDIDAFAALSGDNFYAHKRETNFTGTMFDEQVAHGYLIMSISAGLFVDSYEINPVLLNYGIDELRFTKPVYAGANIHIRFTCKEKISTDVTPNEDDPKTLIQRGVVKWLVEMLDDTDEPLVGIATILTMVKRLDQSIN</sequence>
<dbReference type="RefSeq" id="WP_144333925.1">
    <property type="nucleotide sequence ID" value="NZ_VLPL01000007.1"/>
</dbReference>
<name>A0A556MNX4_9FLAO</name>
<feature type="region of interest" description="Disordered" evidence="2">
    <location>
        <begin position="465"/>
        <end position="486"/>
    </location>
</feature>
<dbReference type="Gene3D" id="3.40.309.10">
    <property type="entry name" value="Aldehyde Dehydrogenase, Chain A, domain 2"/>
    <property type="match status" value="1"/>
</dbReference>
<dbReference type="NCBIfam" id="TIGR02278">
    <property type="entry name" value="PaaN-DH"/>
    <property type="match status" value="1"/>
</dbReference>
<keyword evidence="6" id="KW-1185">Reference proteome</keyword>
<dbReference type="OrthoDB" id="9801625at2"/>
<dbReference type="AlphaFoldDB" id="A0A556MNX4"/>
<dbReference type="InterPro" id="IPR016163">
    <property type="entry name" value="Ald_DH_C"/>
</dbReference>
<evidence type="ECO:0000259" key="3">
    <source>
        <dbReference type="Pfam" id="PF00171"/>
    </source>
</evidence>
<dbReference type="EMBL" id="VLPL01000007">
    <property type="protein sequence ID" value="TSJ41667.1"/>
    <property type="molecule type" value="Genomic_DNA"/>
</dbReference>
<dbReference type="Pfam" id="PF01575">
    <property type="entry name" value="MaoC_dehydratas"/>
    <property type="match status" value="1"/>
</dbReference>
<dbReference type="InterPro" id="IPR002539">
    <property type="entry name" value="MaoC-like_dom"/>
</dbReference>
<dbReference type="InterPro" id="IPR016161">
    <property type="entry name" value="Ald_DH/histidinol_DH"/>
</dbReference>
<organism evidence="5 6">
    <name type="scientific">Fluviicola chungangensis</name>
    <dbReference type="NCBI Taxonomy" id="2597671"/>
    <lineage>
        <taxon>Bacteria</taxon>
        <taxon>Pseudomonadati</taxon>
        <taxon>Bacteroidota</taxon>
        <taxon>Flavobacteriia</taxon>
        <taxon>Flavobacteriales</taxon>
        <taxon>Crocinitomicaceae</taxon>
        <taxon>Fluviicola</taxon>
    </lineage>
</organism>
<dbReference type="InterPro" id="IPR011966">
    <property type="entry name" value="PaaN-DH"/>
</dbReference>
<evidence type="ECO:0000259" key="4">
    <source>
        <dbReference type="Pfam" id="PF01575"/>
    </source>
</evidence>
<dbReference type="Gene3D" id="3.40.605.10">
    <property type="entry name" value="Aldehyde Dehydrogenase, Chain A, domain 1"/>
    <property type="match status" value="1"/>
</dbReference>
<dbReference type="PANTHER" id="PTHR43111:SF1">
    <property type="entry name" value="ALDEHYDE DEHYDROGENASE B-RELATED"/>
    <property type="match status" value="1"/>
</dbReference>
<dbReference type="NCBIfam" id="NF008868">
    <property type="entry name" value="PRK11903.1"/>
    <property type="match status" value="1"/>
</dbReference>
<dbReference type="InterPro" id="IPR015590">
    <property type="entry name" value="Aldehyde_DH_dom"/>
</dbReference>
<dbReference type="InterPro" id="IPR029069">
    <property type="entry name" value="HotDog_dom_sf"/>
</dbReference>
<gene>
    <name evidence="5" type="primary">paaZ</name>
    <name evidence="5" type="ORF">FO442_14515</name>
</gene>
<dbReference type="SUPFAM" id="SSF53720">
    <property type="entry name" value="ALDH-like"/>
    <property type="match status" value="1"/>
</dbReference>
<accession>A0A556MNX4</accession>
<feature type="compositionally biased region" description="Gly residues" evidence="2">
    <location>
        <begin position="477"/>
        <end position="486"/>
    </location>
</feature>
<evidence type="ECO:0000313" key="6">
    <source>
        <dbReference type="Proteomes" id="UP000316008"/>
    </source>
</evidence>
<keyword evidence="1" id="KW-0560">Oxidoreductase</keyword>
<dbReference type="Proteomes" id="UP000316008">
    <property type="component" value="Unassembled WGS sequence"/>
</dbReference>
<dbReference type="Pfam" id="PF00171">
    <property type="entry name" value="Aldedh"/>
    <property type="match status" value="1"/>
</dbReference>
<dbReference type="PANTHER" id="PTHR43111">
    <property type="entry name" value="ALDEHYDE DEHYDROGENASE B-RELATED"/>
    <property type="match status" value="1"/>
</dbReference>
<evidence type="ECO:0000313" key="5">
    <source>
        <dbReference type="EMBL" id="TSJ41667.1"/>
    </source>
</evidence>
<dbReference type="CDD" id="cd07128">
    <property type="entry name" value="ALDH_MaoC-N"/>
    <property type="match status" value="1"/>
</dbReference>
<proteinExistence type="predicted"/>
<dbReference type="Gene3D" id="3.10.129.10">
    <property type="entry name" value="Hotdog Thioesterase"/>
    <property type="match status" value="1"/>
</dbReference>
<comment type="caution">
    <text evidence="5">The sequence shown here is derived from an EMBL/GenBank/DDBJ whole genome shotgun (WGS) entry which is preliminary data.</text>
</comment>
<dbReference type="SUPFAM" id="SSF54637">
    <property type="entry name" value="Thioesterase/thiol ester dehydrase-isomerase"/>
    <property type="match status" value="1"/>
</dbReference>
<evidence type="ECO:0000256" key="2">
    <source>
        <dbReference type="SAM" id="MobiDB-lite"/>
    </source>
</evidence>
<feature type="domain" description="MaoC-like" evidence="4">
    <location>
        <begin position="544"/>
        <end position="644"/>
    </location>
</feature>
<reference evidence="5 6" key="1">
    <citation type="submission" date="2019-07" db="EMBL/GenBank/DDBJ databases">
        <authorList>
            <person name="Huq M.A."/>
        </authorList>
    </citation>
    <scope>NUCLEOTIDE SEQUENCE [LARGE SCALE GENOMIC DNA]</scope>
    <source>
        <strain evidence="5 6">MAH-3</strain>
    </source>
</reference>
<evidence type="ECO:0000256" key="1">
    <source>
        <dbReference type="ARBA" id="ARBA00023002"/>
    </source>
</evidence>
<dbReference type="InterPro" id="IPR016162">
    <property type="entry name" value="Ald_DH_N"/>
</dbReference>
<feature type="domain" description="Aldehyde dehydrogenase" evidence="3">
    <location>
        <begin position="12"/>
        <end position="501"/>
    </location>
</feature>